<dbReference type="PANTHER" id="PTHR33608">
    <property type="entry name" value="BLL2464 PROTEIN"/>
    <property type="match status" value="1"/>
</dbReference>
<keyword evidence="4" id="KW-1185">Reference proteome</keyword>
<protein>
    <recommendedName>
        <fullName evidence="2">DUF58 domain-containing protein</fullName>
    </recommendedName>
</protein>
<dbReference type="PANTHER" id="PTHR33608:SF6">
    <property type="entry name" value="BLL2464 PROTEIN"/>
    <property type="match status" value="1"/>
</dbReference>
<dbReference type="AlphaFoldDB" id="A0A0K6HN99"/>
<dbReference type="OrthoDB" id="9794556at2"/>
<dbReference type="EMBL" id="CYHE01000001">
    <property type="protein sequence ID" value="CUA92258.1"/>
    <property type="molecule type" value="Genomic_DNA"/>
</dbReference>
<feature type="domain" description="DUF58" evidence="2">
    <location>
        <begin position="66"/>
        <end position="266"/>
    </location>
</feature>
<dbReference type="InterPro" id="IPR002881">
    <property type="entry name" value="DUF58"/>
</dbReference>
<dbReference type="RefSeq" id="WP_055454108.1">
    <property type="nucleotide sequence ID" value="NZ_CYHE01000001.1"/>
</dbReference>
<name>A0A0K6HN99_9HYPH</name>
<evidence type="ECO:0000313" key="3">
    <source>
        <dbReference type="EMBL" id="CUA92258.1"/>
    </source>
</evidence>
<gene>
    <name evidence="3" type="ORF">Ga0061067_101380</name>
</gene>
<evidence type="ECO:0000313" key="4">
    <source>
        <dbReference type="Proteomes" id="UP000183900"/>
    </source>
</evidence>
<sequence length="313" mass="33921">MAGTSTAPAADTTQTSGLGPGMLASARTVAEALPELLVEARQVGNTVAAGWHGRRRAGPGETFWQFRPFSMGEPARRIDWRRSARDEHLYVREREWEAAHTIWLWADLSPSMNFGSKLAPVVKRDRALVLMLALASMLSGSGERVGLPGLTRPLTSRDAPERMAAALAHAPRTEALPETTAVRRFSDVVLIADFLDPIASIAEWVGRVASTGARGHLVQILDPIEESFPFDGRVEFRDPEGGLRLTTGRAEGWREAYQARLAARKAQLREIAGRAGWSHIVHHTGRPATEPLLALHGRLSGQPGALASGMGGR</sequence>
<dbReference type="Proteomes" id="UP000183900">
    <property type="component" value="Unassembled WGS sequence"/>
</dbReference>
<organism evidence="3 4">
    <name type="scientific">Pannonibacter indicus</name>
    <dbReference type="NCBI Taxonomy" id="466044"/>
    <lineage>
        <taxon>Bacteria</taxon>
        <taxon>Pseudomonadati</taxon>
        <taxon>Pseudomonadota</taxon>
        <taxon>Alphaproteobacteria</taxon>
        <taxon>Hyphomicrobiales</taxon>
        <taxon>Stappiaceae</taxon>
        <taxon>Pannonibacter</taxon>
    </lineage>
</organism>
<accession>A0A0K6HN99</accession>
<feature type="region of interest" description="Disordered" evidence="1">
    <location>
        <begin position="1"/>
        <end position="21"/>
    </location>
</feature>
<evidence type="ECO:0000259" key="2">
    <source>
        <dbReference type="Pfam" id="PF01882"/>
    </source>
</evidence>
<reference evidence="4" key="1">
    <citation type="submission" date="2015-08" db="EMBL/GenBank/DDBJ databases">
        <authorList>
            <person name="Varghese N."/>
        </authorList>
    </citation>
    <scope>NUCLEOTIDE SEQUENCE [LARGE SCALE GENOMIC DNA]</scope>
    <source>
        <strain evidence="4">DSM 23407</strain>
    </source>
</reference>
<feature type="compositionally biased region" description="Polar residues" evidence="1">
    <location>
        <begin position="1"/>
        <end position="17"/>
    </location>
</feature>
<dbReference type="Pfam" id="PF01882">
    <property type="entry name" value="DUF58"/>
    <property type="match status" value="1"/>
</dbReference>
<proteinExistence type="predicted"/>
<evidence type="ECO:0000256" key="1">
    <source>
        <dbReference type="SAM" id="MobiDB-lite"/>
    </source>
</evidence>